<evidence type="ECO:0000313" key="3">
    <source>
        <dbReference type="Proteomes" id="UP000614490"/>
    </source>
</evidence>
<keyword evidence="2" id="KW-0238">DNA-binding</keyword>
<dbReference type="GO" id="GO:0046983">
    <property type="term" value="F:protein dimerization activity"/>
    <property type="evidence" value="ECO:0007669"/>
    <property type="project" value="InterPro"/>
</dbReference>
<protein>
    <submittedName>
        <fullName evidence="2">DNA-binding anti-repressor SinI</fullName>
    </submittedName>
</protein>
<evidence type="ECO:0000313" key="2">
    <source>
        <dbReference type="EMBL" id="MBH0230696.1"/>
    </source>
</evidence>
<dbReference type="PROSITE" id="PS51500">
    <property type="entry name" value="SIN"/>
    <property type="match status" value="1"/>
</dbReference>
<keyword evidence="3" id="KW-1185">Reference proteome</keyword>
<dbReference type="RefSeq" id="WP_197317313.1">
    <property type="nucleotide sequence ID" value="NZ_JADZSC010000002.1"/>
</dbReference>
<dbReference type="EMBL" id="JADZSC010000002">
    <property type="protein sequence ID" value="MBH0230696.1"/>
    <property type="molecule type" value="Genomic_DNA"/>
</dbReference>
<dbReference type="GO" id="GO:0006355">
    <property type="term" value="P:regulation of DNA-templated transcription"/>
    <property type="evidence" value="ECO:0007669"/>
    <property type="project" value="InterPro"/>
</dbReference>
<dbReference type="GO" id="GO:0003677">
    <property type="term" value="F:DNA binding"/>
    <property type="evidence" value="ECO:0007669"/>
    <property type="project" value="UniProtKB-KW"/>
</dbReference>
<proteinExistence type="predicted"/>
<gene>
    <name evidence="2" type="primary">sinI</name>
    <name evidence="2" type="ORF">H0267_10760</name>
</gene>
<dbReference type="AlphaFoldDB" id="A0A931HWV2"/>
<dbReference type="InterPro" id="IPR036281">
    <property type="entry name" value="SinR/SinI_dimer_dom_sf"/>
</dbReference>
<dbReference type="SUPFAM" id="SSF47406">
    <property type="entry name" value="SinR repressor dimerisation domain-like"/>
    <property type="match status" value="1"/>
</dbReference>
<sequence length="38" mass="4483">MDHDKSKQMDEEWVTLIKEAKNLGYSIEELKTLLSKCK</sequence>
<evidence type="ECO:0000259" key="1">
    <source>
        <dbReference type="PROSITE" id="PS51500"/>
    </source>
</evidence>
<organism evidence="2 3">
    <name type="scientific">Halobacillus yeomjeoni</name>
    <dbReference type="NCBI Taxonomy" id="311194"/>
    <lineage>
        <taxon>Bacteria</taxon>
        <taxon>Bacillati</taxon>
        <taxon>Bacillota</taxon>
        <taxon>Bacilli</taxon>
        <taxon>Bacillales</taxon>
        <taxon>Bacillaceae</taxon>
        <taxon>Halobacillus</taxon>
    </lineage>
</organism>
<dbReference type="InterPro" id="IPR010981">
    <property type="entry name" value="SinR/SinI_dimer_dom"/>
</dbReference>
<name>A0A931HWV2_9BACI</name>
<accession>A0A931HWV2</accession>
<reference evidence="2 3" key="1">
    <citation type="journal article" date="2005" name="Int. J. Syst. Evol. Microbiol.">
        <title>Halobacillus yeomjeoni sp. nov., isolated from a marine solar saltern in Korea.</title>
        <authorList>
            <person name="Yoon J.H."/>
            <person name="Kang S.J."/>
            <person name="Lee C.H."/>
            <person name="Oh H.W."/>
            <person name="Oh T.K."/>
        </authorList>
    </citation>
    <scope>NUCLEOTIDE SEQUENCE [LARGE SCALE GENOMIC DNA]</scope>
    <source>
        <strain evidence="2 3">KCTC 3957</strain>
    </source>
</reference>
<feature type="domain" description="Sin" evidence="1">
    <location>
        <begin position="1"/>
        <end position="38"/>
    </location>
</feature>
<dbReference type="Proteomes" id="UP000614490">
    <property type="component" value="Unassembled WGS sequence"/>
</dbReference>
<comment type="caution">
    <text evidence="2">The sequence shown here is derived from an EMBL/GenBank/DDBJ whole genome shotgun (WGS) entry which is preliminary data.</text>
</comment>
<dbReference type="Pfam" id="PF08671">
    <property type="entry name" value="SinI"/>
    <property type="match status" value="1"/>
</dbReference>